<organism evidence="2 3">
    <name type="scientific">Ruixingdingia sedimenti</name>
    <dbReference type="NCBI Taxonomy" id="3073604"/>
    <lineage>
        <taxon>Bacteria</taxon>
        <taxon>Pseudomonadati</taxon>
        <taxon>Pseudomonadota</taxon>
        <taxon>Alphaproteobacteria</taxon>
        <taxon>Rhodobacterales</taxon>
        <taxon>Paracoccaceae</taxon>
        <taxon>Ruixingdingia</taxon>
    </lineage>
</organism>
<dbReference type="Proteomes" id="UP001247754">
    <property type="component" value="Unassembled WGS sequence"/>
</dbReference>
<evidence type="ECO:0000256" key="1">
    <source>
        <dbReference type="SAM" id="Phobius"/>
    </source>
</evidence>
<protein>
    <submittedName>
        <fullName evidence="2">Uncharacterized protein</fullName>
    </submittedName>
</protein>
<gene>
    <name evidence="2" type="ORF">RGD00_12000</name>
</gene>
<keyword evidence="1" id="KW-0812">Transmembrane</keyword>
<dbReference type="EMBL" id="JAVKPH010000012">
    <property type="protein sequence ID" value="MDR5653332.1"/>
    <property type="molecule type" value="Genomic_DNA"/>
</dbReference>
<dbReference type="RefSeq" id="WP_310457570.1">
    <property type="nucleotide sequence ID" value="NZ_JAVKPH010000012.1"/>
</dbReference>
<keyword evidence="3" id="KW-1185">Reference proteome</keyword>
<comment type="caution">
    <text evidence="2">The sequence shown here is derived from an EMBL/GenBank/DDBJ whole genome shotgun (WGS) entry which is preliminary data.</text>
</comment>
<sequence length="73" mass="7644">MLFMAFAPFYFTWKNACGMDVPLACYGVYGGAAVVVLGSTFGLDLAGDRIGLARLVLAKLAIFLAALAILIAV</sequence>
<evidence type="ECO:0000313" key="3">
    <source>
        <dbReference type="Proteomes" id="UP001247754"/>
    </source>
</evidence>
<evidence type="ECO:0000313" key="2">
    <source>
        <dbReference type="EMBL" id="MDR5653332.1"/>
    </source>
</evidence>
<feature type="transmembrane region" description="Helical" evidence="1">
    <location>
        <begin position="52"/>
        <end position="72"/>
    </location>
</feature>
<reference evidence="2 3" key="1">
    <citation type="submission" date="2023-09" db="EMBL/GenBank/DDBJ databases">
        <title>Xinfangfangia sedmenti sp. nov., isolated the sedment.</title>
        <authorList>
            <person name="Xu L."/>
        </authorList>
    </citation>
    <scope>NUCLEOTIDE SEQUENCE [LARGE SCALE GENOMIC DNA]</scope>
    <source>
        <strain evidence="2 3">LG-4</strain>
    </source>
</reference>
<accession>A0ABU1F908</accession>
<proteinExistence type="predicted"/>
<keyword evidence="1" id="KW-0472">Membrane</keyword>
<feature type="transmembrane region" description="Helical" evidence="1">
    <location>
        <begin position="28"/>
        <end position="45"/>
    </location>
</feature>
<keyword evidence="1" id="KW-1133">Transmembrane helix</keyword>
<name>A0ABU1F908_9RHOB</name>